<keyword evidence="4" id="KW-0233">DNA recombination</keyword>
<feature type="domain" description="Tyr recombinase" evidence="6">
    <location>
        <begin position="355"/>
        <end position="547"/>
    </location>
</feature>
<dbReference type="SUPFAM" id="SSF56349">
    <property type="entry name" value="DNA breaking-rejoining enzymes"/>
    <property type="match status" value="1"/>
</dbReference>
<sequence length="557" mass="60751">MVLRMARPTTRENSSSAQFRERVPADLKERIRGKIIHLELPAIVGQPAFSVAATAGEFLKFSLRTRDPSAISHRYAAAKAQVEKQYAAFRNGPVGLTHKQIVALSGEVYSLYVERFAENPGSSDQWAAFKAFNRAVSEGRLLIAPPATPDGVDTIAAAEQKFGPGLTAGIDALPRSSDLSGMERRFGWLVGWVLNKHGLLVDAETRTRLLLHVGSAATDAAWHLKRNAVGDYSPDPKADRFPKFEAPAEAVSIDVLFERWKAETKPAASTISTWKGRPLGSLKEHLGDRAGDIRLISPDDIIGWKDKIVARGLTVKSINGTYLGMAGAIFSYAVDNRLLPSNPALGVKAAGRAKAGTSKLPYETAEVRALLNLARNETRATRRWLPWLAACTGARIGELAQLWGNRVTMIDGIPVLRIAPAEDGGSLKNIGSERDVPIHPALIKEGFLEFVKAKGNGPLFYRRTSGAPGRRHASSSAANQLSSWIREQGFTDPRKAPNHALRHWFKSVAVEVDIKDSVADAIQGHKARGEAHRYRHFKLDVLAAAVAKIPIPEPDRE</sequence>
<keyword evidence="8" id="KW-1185">Reference proteome</keyword>
<dbReference type="Gene3D" id="1.10.443.10">
    <property type="entry name" value="Intergrase catalytic core"/>
    <property type="match status" value="1"/>
</dbReference>
<gene>
    <name evidence="7" type="ORF">HDIA_0165</name>
</gene>
<dbReference type="Proteomes" id="UP000223606">
    <property type="component" value="Chromosome 1"/>
</dbReference>
<evidence type="ECO:0000256" key="2">
    <source>
        <dbReference type="ARBA" id="ARBA00022908"/>
    </source>
</evidence>
<comment type="similarity">
    <text evidence="1">Belongs to the 'phage' integrase family.</text>
</comment>
<reference evidence="8" key="1">
    <citation type="submission" date="2017-09" db="EMBL/GenBank/DDBJ databases">
        <title>Genome sequence of Nannocystis excedens DSM 71.</title>
        <authorList>
            <person name="Blom J."/>
        </authorList>
    </citation>
    <scope>NUCLEOTIDE SEQUENCE [LARGE SCALE GENOMIC DNA]</scope>
    <source>
        <strain evidence="8">type strain: E19</strain>
    </source>
</reference>
<protein>
    <submittedName>
        <fullName evidence="7">Site-specific recombinase XerC</fullName>
    </submittedName>
</protein>
<dbReference type="KEGG" id="hdi:HDIA_0165"/>
<dbReference type="InterPro" id="IPR050808">
    <property type="entry name" value="Phage_Integrase"/>
</dbReference>
<dbReference type="PANTHER" id="PTHR30629">
    <property type="entry name" value="PROPHAGE INTEGRASE"/>
    <property type="match status" value="1"/>
</dbReference>
<evidence type="ECO:0000256" key="5">
    <source>
        <dbReference type="SAM" id="MobiDB-lite"/>
    </source>
</evidence>
<keyword evidence="3" id="KW-0238">DNA-binding</keyword>
<dbReference type="Gene3D" id="1.10.150.130">
    <property type="match status" value="1"/>
</dbReference>
<dbReference type="AlphaFoldDB" id="A0A2C9D0D0"/>
<proteinExistence type="inferred from homology"/>
<keyword evidence="2" id="KW-0229">DNA integration</keyword>
<evidence type="ECO:0000313" key="7">
    <source>
        <dbReference type="EMBL" id="SON53706.1"/>
    </source>
</evidence>
<dbReference type="InterPro" id="IPR011010">
    <property type="entry name" value="DNA_brk_join_enz"/>
</dbReference>
<dbReference type="GO" id="GO:0003677">
    <property type="term" value="F:DNA binding"/>
    <property type="evidence" value="ECO:0007669"/>
    <property type="project" value="UniProtKB-KW"/>
</dbReference>
<dbReference type="EMBL" id="LT960614">
    <property type="protein sequence ID" value="SON53706.1"/>
    <property type="molecule type" value="Genomic_DNA"/>
</dbReference>
<evidence type="ECO:0000259" key="6">
    <source>
        <dbReference type="PROSITE" id="PS51898"/>
    </source>
</evidence>
<feature type="region of interest" description="Disordered" evidence="5">
    <location>
        <begin position="1"/>
        <end position="21"/>
    </location>
</feature>
<name>A0A2C9D0D0_9HYPH</name>
<dbReference type="GO" id="GO:0006310">
    <property type="term" value="P:DNA recombination"/>
    <property type="evidence" value="ECO:0007669"/>
    <property type="project" value="UniProtKB-KW"/>
</dbReference>
<dbReference type="PROSITE" id="PS51898">
    <property type="entry name" value="TYR_RECOMBINASE"/>
    <property type="match status" value="1"/>
</dbReference>
<organism evidence="7 8">
    <name type="scientific">Hartmannibacter diazotrophicus</name>
    <dbReference type="NCBI Taxonomy" id="1482074"/>
    <lineage>
        <taxon>Bacteria</taxon>
        <taxon>Pseudomonadati</taxon>
        <taxon>Pseudomonadota</taxon>
        <taxon>Alphaproteobacteria</taxon>
        <taxon>Hyphomicrobiales</taxon>
        <taxon>Pleomorphomonadaceae</taxon>
        <taxon>Hartmannibacter</taxon>
    </lineage>
</organism>
<evidence type="ECO:0000313" key="8">
    <source>
        <dbReference type="Proteomes" id="UP000223606"/>
    </source>
</evidence>
<dbReference type="InterPro" id="IPR002104">
    <property type="entry name" value="Integrase_catalytic"/>
</dbReference>
<dbReference type="InterPro" id="IPR013762">
    <property type="entry name" value="Integrase-like_cat_sf"/>
</dbReference>
<dbReference type="PANTHER" id="PTHR30629:SF2">
    <property type="entry name" value="PROPHAGE INTEGRASE INTS-RELATED"/>
    <property type="match status" value="1"/>
</dbReference>
<dbReference type="InterPro" id="IPR010998">
    <property type="entry name" value="Integrase_recombinase_N"/>
</dbReference>
<dbReference type="GO" id="GO:0015074">
    <property type="term" value="P:DNA integration"/>
    <property type="evidence" value="ECO:0007669"/>
    <property type="project" value="UniProtKB-KW"/>
</dbReference>
<evidence type="ECO:0000256" key="4">
    <source>
        <dbReference type="ARBA" id="ARBA00023172"/>
    </source>
</evidence>
<evidence type="ECO:0000256" key="3">
    <source>
        <dbReference type="ARBA" id="ARBA00023125"/>
    </source>
</evidence>
<evidence type="ECO:0000256" key="1">
    <source>
        <dbReference type="ARBA" id="ARBA00008857"/>
    </source>
</evidence>
<accession>A0A2C9D0D0</accession>